<feature type="domain" description="SCP2" evidence="4">
    <location>
        <begin position="491"/>
        <end position="571"/>
    </location>
</feature>
<dbReference type="Gene3D" id="3.20.20.30">
    <property type="entry name" value="Luciferase-like domain"/>
    <property type="match status" value="1"/>
</dbReference>
<evidence type="ECO:0000256" key="1">
    <source>
        <dbReference type="ARBA" id="ARBA00023002"/>
    </source>
</evidence>
<dbReference type="InterPro" id="IPR003033">
    <property type="entry name" value="SCP2_sterol-bd_dom"/>
</dbReference>
<reference evidence="5" key="1">
    <citation type="submission" date="2023-03" db="EMBL/GenBank/DDBJ databases">
        <title>Actinoallomurus iriomotensis NBRC 103681.</title>
        <authorList>
            <person name="Ichikawa N."/>
            <person name="Sato H."/>
            <person name="Tonouchi N."/>
        </authorList>
    </citation>
    <scope>NUCLEOTIDE SEQUENCE</scope>
    <source>
        <strain evidence="5">NBRC 103681</strain>
    </source>
</reference>
<dbReference type="InterPro" id="IPR036661">
    <property type="entry name" value="Luciferase-like_sf"/>
</dbReference>
<dbReference type="Proteomes" id="UP001165135">
    <property type="component" value="Unassembled WGS sequence"/>
</dbReference>
<dbReference type="GO" id="GO:0005829">
    <property type="term" value="C:cytosol"/>
    <property type="evidence" value="ECO:0007669"/>
    <property type="project" value="TreeGrafter"/>
</dbReference>
<dbReference type="Pfam" id="PF02036">
    <property type="entry name" value="SCP2"/>
    <property type="match status" value="1"/>
</dbReference>
<keyword evidence="2" id="KW-0503">Monooxygenase</keyword>
<dbReference type="GO" id="GO:0004497">
    <property type="term" value="F:monooxygenase activity"/>
    <property type="evidence" value="ECO:0007669"/>
    <property type="project" value="UniProtKB-KW"/>
</dbReference>
<evidence type="ECO:0000313" key="6">
    <source>
        <dbReference type="Proteomes" id="UP001165135"/>
    </source>
</evidence>
<sequence>MAPEVVKIRFSIFYEHQLPRPWSDRAEERLYRDALEQVEIADRVGFDHVWAVEHHFLEEYSHSSAPEVFLAAASQRTRRIRLGHGIVQLPPPVNHPARVAERVAALDLVSGGRVDFGTGEASSMAELGGFGVPREEKRAMWQDAMDAITRMFVEEPFAGWDSPYLRMPPRNVVPKPVQKPHPPLWVACSRRETIHFAARNGIGALSFSFAEPEDAGVWVDEYYRLLNSEECVPVGFAVNPGVAVVLPMMCHEDEATAIEHGIDGAHFFGFALAHYYGTSPHEPGRTSIWDDFVRHREERGYSRGIVGAVDAPLSVRITEGGVGSLRGAVGTPAQVAELVRRYEAVGVDQVIFVLQAGPNRHDHVCESLELVGEQVIPRFAEGREERERARAERLAPAVEAALARREPPRERAAPYRIDETAELARARRRRAPARDLRAAARTAVRARGRHALARLVAGRSDDRLERGFGPAAQRVFFAGMVRAFDPGMAMGFEGELEFRLRRGEEETPWTIEIRDGRAHVRPERARRPVVGIRIGAADFLRLLAGERQAPALALDGRLEIDGDVAFAPRIGEMFGGVSPY</sequence>
<dbReference type="SUPFAM" id="SSF55718">
    <property type="entry name" value="SCP-like"/>
    <property type="match status" value="1"/>
</dbReference>
<organism evidence="5 6">
    <name type="scientific">Actinoallomurus iriomotensis</name>
    <dbReference type="NCBI Taxonomy" id="478107"/>
    <lineage>
        <taxon>Bacteria</taxon>
        <taxon>Bacillati</taxon>
        <taxon>Actinomycetota</taxon>
        <taxon>Actinomycetes</taxon>
        <taxon>Streptosporangiales</taxon>
        <taxon>Thermomonosporaceae</taxon>
        <taxon>Actinoallomurus</taxon>
    </lineage>
</organism>
<accession>A0A9W6RIF5</accession>
<dbReference type="AlphaFoldDB" id="A0A9W6RIF5"/>
<evidence type="ECO:0008006" key="7">
    <source>
        <dbReference type="Google" id="ProtNLM"/>
    </source>
</evidence>
<gene>
    <name evidence="5" type="ORF">Airi01_027370</name>
</gene>
<evidence type="ECO:0000259" key="4">
    <source>
        <dbReference type="Pfam" id="PF02036"/>
    </source>
</evidence>
<dbReference type="EMBL" id="BSTJ01000003">
    <property type="protein sequence ID" value="GLY74470.1"/>
    <property type="molecule type" value="Genomic_DNA"/>
</dbReference>
<comment type="caution">
    <text evidence="5">The sequence shown here is derived from an EMBL/GenBank/DDBJ whole genome shotgun (WGS) entry which is preliminary data.</text>
</comment>
<name>A0A9W6RIF5_9ACTN</name>
<dbReference type="PANTHER" id="PTHR30137">
    <property type="entry name" value="LUCIFERASE-LIKE MONOOXYGENASE"/>
    <property type="match status" value="1"/>
</dbReference>
<dbReference type="InterPro" id="IPR050766">
    <property type="entry name" value="Bact_Lucif_Oxidored"/>
</dbReference>
<dbReference type="GO" id="GO:0016705">
    <property type="term" value="F:oxidoreductase activity, acting on paired donors, with incorporation or reduction of molecular oxygen"/>
    <property type="evidence" value="ECO:0007669"/>
    <property type="project" value="InterPro"/>
</dbReference>
<keyword evidence="1" id="KW-0560">Oxidoreductase</keyword>
<feature type="domain" description="Luciferase-like" evidence="3">
    <location>
        <begin position="25"/>
        <end position="349"/>
    </location>
</feature>
<dbReference type="InterPro" id="IPR036527">
    <property type="entry name" value="SCP2_sterol-bd_dom_sf"/>
</dbReference>
<dbReference type="Pfam" id="PF00296">
    <property type="entry name" value="Bac_luciferase"/>
    <property type="match status" value="1"/>
</dbReference>
<evidence type="ECO:0000259" key="3">
    <source>
        <dbReference type="Pfam" id="PF00296"/>
    </source>
</evidence>
<evidence type="ECO:0000313" key="5">
    <source>
        <dbReference type="EMBL" id="GLY74470.1"/>
    </source>
</evidence>
<evidence type="ECO:0000256" key="2">
    <source>
        <dbReference type="ARBA" id="ARBA00023033"/>
    </source>
</evidence>
<proteinExistence type="predicted"/>
<dbReference type="Gene3D" id="3.30.1050.10">
    <property type="entry name" value="SCP2 sterol-binding domain"/>
    <property type="match status" value="1"/>
</dbReference>
<protein>
    <recommendedName>
        <fullName evidence="7">LLM class flavin-dependent oxidoreductase</fullName>
    </recommendedName>
</protein>
<dbReference type="SUPFAM" id="SSF51679">
    <property type="entry name" value="Bacterial luciferase-like"/>
    <property type="match status" value="1"/>
</dbReference>
<dbReference type="PANTHER" id="PTHR30137:SF8">
    <property type="entry name" value="BLR5498 PROTEIN"/>
    <property type="match status" value="1"/>
</dbReference>
<dbReference type="InterPro" id="IPR011251">
    <property type="entry name" value="Luciferase-like_dom"/>
</dbReference>